<dbReference type="Pfam" id="PF20131">
    <property type="entry name" value="MC3"/>
    <property type="match status" value="1"/>
</dbReference>
<organism evidence="1 2">
    <name type="scientific">Methanococcus maripaludis</name>
    <name type="common">Methanococcus deltae</name>
    <dbReference type="NCBI Taxonomy" id="39152"/>
    <lineage>
        <taxon>Archaea</taxon>
        <taxon>Methanobacteriati</taxon>
        <taxon>Methanobacteriota</taxon>
        <taxon>Methanomada group</taxon>
        <taxon>Methanococci</taxon>
        <taxon>Methanococcales</taxon>
        <taxon>Methanococcaceae</taxon>
        <taxon>Methanococcus</taxon>
    </lineage>
</organism>
<name>A0A7J9S3Y5_METMI</name>
<dbReference type="InterPro" id="IPR045390">
    <property type="entry name" value="ABC-3C_MC3"/>
</dbReference>
<evidence type="ECO:0000313" key="2">
    <source>
        <dbReference type="Proteomes" id="UP000536195"/>
    </source>
</evidence>
<reference evidence="1 2" key="1">
    <citation type="submission" date="2020-08" db="EMBL/GenBank/DDBJ databases">
        <title>Genomic Encyclopedia of Type Strains, Phase IV (KMG-V): Genome sequencing to study the core and pangenomes of soil and plant-associated prokaryotes.</title>
        <authorList>
            <person name="Whitman W."/>
        </authorList>
    </citation>
    <scope>NUCLEOTIDE SEQUENCE [LARGE SCALE GENOMIC DNA]</scope>
    <source>
        <strain evidence="1 2">C11</strain>
    </source>
</reference>
<proteinExistence type="predicted"/>
<dbReference type="RefSeq" id="WP_184229463.1">
    <property type="nucleotide sequence ID" value="NZ_JACHEC010000001.1"/>
</dbReference>
<accession>A0A7J9S3Y5</accession>
<dbReference type="EMBL" id="JACHEC010000001">
    <property type="protein sequence ID" value="MBB6400980.1"/>
    <property type="molecule type" value="Genomic_DNA"/>
</dbReference>
<comment type="caution">
    <text evidence="1">The sequence shown here is derived from an EMBL/GenBank/DDBJ whole genome shotgun (WGS) entry which is preliminary data.</text>
</comment>
<protein>
    <submittedName>
        <fullName evidence="1">Uncharacterized protein</fullName>
    </submittedName>
</protein>
<sequence length="165" mass="18704">MNNAHNLRNEYVVDMDIISMLNPAFCGIVIYKFLEGHAKIRETGLEYPLIYFILPLIFSDKIRPTIKGRSDTLLSKWLSENPEVIVELSEEIIPSMQYTKEALIYAYNQGIISINTNGNFILGNKIKIKGLTEEKELLKKASLLGNLFANSGDVKTIYQSFGVRV</sequence>
<gene>
    <name evidence="1" type="ORF">HNP92_000265</name>
</gene>
<dbReference type="AlphaFoldDB" id="A0A7J9S3Y5"/>
<dbReference type="Proteomes" id="UP000536195">
    <property type="component" value="Unassembled WGS sequence"/>
</dbReference>
<evidence type="ECO:0000313" key="1">
    <source>
        <dbReference type="EMBL" id="MBB6400980.1"/>
    </source>
</evidence>